<name>A0AA37TA66_9GAMM</name>
<evidence type="ECO:0000313" key="1">
    <source>
        <dbReference type="EMBL" id="GLS27647.1"/>
    </source>
</evidence>
<dbReference type="GO" id="GO:0047429">
    <property type="term" value="F:nucleoside triphosphate diphosphatase activity"/>
    <property type="evidence" value="ECO:0007669"/>
    <property type="project" value="InterPro"/>
</dbReference>
<evidence type="ECO:0000313" key="2">
    <source>
        <dbReference type="Proteomes" id="UP001156870"/>
    </source>
</evidence>
<proteinExistence type="predicted"/>
<dbReference type="SUPFAM" id="SSF101386">
    <property type="entry name" value="all-alpha NTP pyrophosphatases"/>
    <property type="match status" value="1"/>
</dbReference>
<dbReference type="Proteomes" id="UP001156870">
    <property type="component" value="Unassembled WGS sequence"/>
</dbReference>
<dbReference type="GO" id="GO:0009143">
    <property type="term" value="P:nucleoside triphosphate catabolic process"/>
    <property type="evidence" value="ECO:0007669"/>
    <property type="project" value="InterPro"/>
</dbReference>
<reference evidence="1 2" key="1">
    <citation type="journal article" date="2014" name="Int. J. Syst. Evol. Microbiol.">
        <title>Complete genome sequence of Corynebacterium casei LMG S-19264T (=DSM 44701T), isolated from a smear-ripened cheese.</title>
        <authorList>
            <consortium name="US DOE Joint Genome Institute (JGI-PGF)"/>
            <person name="Walter F."/>
            <person name="Albersmeier A."/>
            <person name="Kalinowski J."/>
            <person name="Ruckert C."/>
        </authorList>
    </citation>
    <scope>NUCLEOTIDE SEQUENCE [LARGE SCALE GENOMIC DNA]</scope>
    <source>
        <strain evidence="1 2">NBRC 110095</strain>
    </source>
</reference>
<dbReference type="AlphaFoldDB" id="A0AA37TA66"/>
<keyword evidence="2" id="KW-1185">Reference proteome</keyword>
<comment type="caution">
    <text evidence="1">The sequence shown here is derived from an EMBL/GenBank/DDBJ whole genome shotgun (WGS) entry which is preliminary data.</text>
</comment>
<dbReference type="InterPro" id="IPR052555">
    <property type="entry name" value="dCTP_Pyrophosphatase"/>
</dbReference>
<dbReference type="PANTHER" id="PTHR46523:SF1">
    <property type="entry name" value="DCTP PYROPHOSPHATASE 1"/>
    <property type="match status" value="1"/>
</dbReference>
<accession>A0AA37TA66</accession>
<dbReference type="RefSeq" id="WP_232592568.1">
    <property type="nucleotide sequence ID" value="NZ_BSPD01000085.1"/>
</dbReference>
<dbReference type="PANTHER" id="PTHR46523">
    <property type="entry name" value="DCTP PYROPHOSPHATASE 1"/>
    <property type="match status" value="1"/>
</dbReference>
<organism evidence="1 2">
    <name type="scientific">Marinibactrum halimedae</name>
    <dbReference type="NCBI Taxonomy" id="1444977"/>
    <lineage>
        <taxon>Bacteria</taxon>
        <taxon>Pseudomonadati</taxon>
        <taxon>Pseudomonadota</taxon>
        <taxon>Gammaproteobacteria</taxon>
        <taxon>Cellvibrionales</taxon>
        <taxon>Cellvibrionaceae</taxon>
        <taxon>Marinibactrum</taxon>
    </lineage>
</organism>
<sequence length="123" mass="14258">MKEMLSIEDITEYLRVFSKEREWDQFHSPKNLSMSVAIEAAELMEHFQWLSLEASANLSEEVKAEVSDEMADVLLYLVRLADVLGINLLRSVNVKAGKNEKKYPAEAVKGSLKKYQEFRRNYK</sequence>
<dbReference type="CDD" id="cd11537">
    <property type="entry name" value="NTP-PPase_RS21-C6_like"/>
    <property type="match status" value="1"/>
</dbReference>
<dbReference type="InterPro" id="IPR025984">
    <property type="entry name" value="DCTPP"/>
</dbReference>
<dbReference type="Pfam" id="PF12643">
    <property type="entry name" value="MazG-like"/>
    <property type="match status" value="1"/>
</dbReference>
<gene>
    <name evidence="1" type="ORF">GCM10007877_33660</name>
</gene>
<dbReference type="EMBL" id="BSPD01000085">
    <property type="protein sequence ID" value="GLS27647.1"/>
    <property type="molecule type" value="Genomic_DNA"/>
</dbReference>
<dbReference type="Gene3D" id="1.10.287.1080">
    <property type="entry name" value="MazG-like"/>
    <property type="match status" value="1"/>
</dbReference>
<dbReference type="PIRSF" id="PIRSF029826">
    <property type="entry name" value="UCP029826_pph"/>
    <property type="match status" value="1"/>
</dbReference>
<protein>
    <submittedName>
        <fullName evidence="1">Nucleotide pyrophosphohydrolase</fullName>
    </submittedName>
</protein>